<evidence type="ECO:0000259" key="4">
    <source>
        <dbReference type="PROSITE" id="PS01124"/>
    </source>
</evidence>
<reference evidence="6" key="1">
    <citation type="submission" date="2017-06" db="EMBL/GenBank/DDBJ databases">
        <title>Whole genome sequence of Laribacter hongkongensis LHGZ1.</title>
        <authorList>
            <person name="Chen D."/>
            <person name="Wu H."/>
            <person name="Chen J."/>
        </authorList>
    </citation>
    <scope>NUCLEOTIDE SEQUENCE [LARGE SCALE GENOMIC DNA]</scope>
    <source>
        <strain evidence="6">LHGZ1</strain>
    </source>
</reference>
<evidence type="ECO:0000256" key="3">
    <source>
        <dbReference type="ARBA" id="ARBA00023163"/>
    </source>
</evidence>
<dbReference type="InterPro" id="IPR011051">
    <property type="entry name" value="RmlC_Cupin_sf"/>
</dbReference>
<dbReference type="EMBL" id="CP022115">
    <property type="protein sequence ID" value="ASJ24594.1"/>
    <property type="molecule type" value="Genomic_DNA"/>
</dbReference>
<dbReference type="GO" id="GO:0043565">
    <property type="term" value="F:sequence-specific DNA binding"/>
    <property type="evidence" value="ECO:0007669"/>
    <property type="project" value="InterPro"/>
</dbReference>
<dbReference type="InterPro" id="IPR018060">
    <property type="entry name" value="HTH_AraC"/>
</dbReference>
<dbReference type="PANTHER" id="PTHR46796:SF7">
    <property type="entry name" value="ARAC FAMILY TRANSCRIPTIONAL REGULATOR"/>
    <property type="match status" value="1"/>
</dbReference>
<dbReference type="InterPro" id="IPR014710">
    <property type="entry name" value="RmlC-like_jellyroll"/>
</dbReference>
<keyword evidence="2" id="KW-0238">DNA-binding</keyword>
<accession>A0A248LJF9</accession>
<protein>
    <submittedName>
        <fullName evidence="5">Helix-turn-helix-domain containing protein, AraC type</fullName>
    </submittedName>
</protein>
<feature type="domain" description="HTH araC/xylS-type" evidence="4">
    <location>
        <begin position="201"/>
        <end position="302"/>
    </location>
</feature>
<dbReference type="PROSITE" id="PS01124">
    <property type="entry name" value="HTH_ARAC_FAMILY_2"/>
    <property type="match status" value="1"/>
</dbReference>
<dbReference type="InterPro" id="IPR009057">
    <property type="entry name" value="Homeodomain-like_sf"/>
</dbReference>
<dbReference type="Proteomes" id="UP000197424">
    <property type="component" value="Chromosome"/>
</dbReference>
<organism evidence="5 6">
    <name type="scientific">Laribacter hongkongensis</name>
    <dbReference type="NCBI Taxonomy" id="168471"/>
    <lineage>
        <taxon>Bacteria</taxon>
        <taxon>Pseudomonadati</taxon>
        <taxon>Pseudomonadota</taxon>
        <taxon>Betaproteobacteria</taxon>
        <taxon>Neisseriales</taxon>
        <taxon>Aquaspirillaceae</taxon>
        <taxon>Laribacter</taxon>
    </lineage>
</organism>
<dbReference type="RefSeq" id="WP_088860818.1">
    <property type="nucleotide sequence ID" value="NZ_CP022115.1"/>
</dbReference>
<dbReference type="SUPFAM" id="SSF51182">
    <property type="entry name" value="RmlC-like cupins"/>
    <property type="match status" value="1"/>
</dbReference>
<dbReference type="GO" id="GO:0003700">
    <property type="term" value="F:DNA-binding transcription factor activity"/>
    <property type="evidence" value="ECO:0007669"/>
    <property type="project" value="InterPro"/>
</dbReference>
<sequence>MDGLSSLVRQANLLASLDVRCQLAGGFHLPHDDEAAGTVPFHLVLSGECQVQTAAGIFPVRGGDFVLLPRGSAHAVHNGPGRFPVLPVSSRVGGWLPLRQSGDGSLVEVDLLCGRFCFSSGIGDWLLSGLPEPWRISFSSLSAQAMLESLVGWIRQEAGQSASGSVAIVTSLVQALLTLALREQGNQPDTPPGLLKLLGHSRLAISVHAVLKAPEYPWTIAELGRLAAMSRATYARHFAESAGMGVGAFLLRLRMLKACALLRQTSQRAGEIGLAVGYQSEAAFGKAFRQFSGLALGRYRQQYMQHPSMS</sequence>
<dbReference type="OrthoDB" id="9789899at2"/>
<name>A0A248LJF9_9NEIS</name>
<gene>
    <name evidence="5" type="ORF">LHGZ1_1763</name>
</gene>
<dbReference type="Gene3D" id="2.60.120.10">
    <property type="entry name" value="Jelly Rolls"/>
    <property type="match status" value="1"/>
</dbReference>
<keyword evidence="1" id="KW-0805">Transcription regulation</keyword>
<dbReference type="Pfam" id="PF12852">
    <property type="entry name" value="Cupin_6"/>
    <property type="match status" value="1"/>
</dbReference>
<evidence type="ECO:0000256" key="1">
    <source>
        <dbReference type="ARBA" id="ARBA00023015"/>
    </source>
</evidence>
<evidence type="ECO:0000313" key="5">
    <source>
        <dbReference type="EMBL" id="ASJ24594.1"/>
    </source>
</evidence>
<proteinExistence type="predicted"/>
<dbReference type="InterPro" id="IPR032783">
    <property type="entry name" value="AraC_lig"/>
</dbReference>
<dbReference type="Gene3D" id="1.10.10.60">
    <property type="entry name" value="Homeodomain-like"/>
    <property type="match status" value="2"/>
</dbReference>
<dbReference type="Pfam" id="PF12833">
    <property type="entry name" value="HTH_18"/>
    <property type="match status" value="1"/>
</dbReference>
<dbReference type="PANTHER" id="PTHR46796">
    <property type="entry name" value="HTH-TYPE TRANSCRIPTIONAL ACTIVATOR RHAS-RELATED"/>
    <property type="match status" value="1"/>
</dbReference>
<evidence type="ECO:0000256" key="2">
    <source>
        <dbReference type="ARBA" id="ARBA00023125"/>
    </source>
</evidence>
<dbReference type="AlphaFoldDB" id="A0A248LJF9"/>
<keyword evidence="3" id="KW-0804">Transcription</keyword>
<evidence type="ECO:0000313" key="6">
    <source>
        <dbReference type="Proteomes" id="UP000197424"/>
    </source>
</evidence>
<dbReference type="InterPro" id="IPR050204">
    <property type="entry name" value="AraC_XylS_family_regulators"/>
</dbReference>
<dbReference type="SMART" id="SM00342">
    <property type="entry name" value="HTH_ARAC"/>
    <property type="match status" value="1"/>
</dbReference>
<dbReference type="SUPFAM" id="SSF46689">
    <property type="entry name" value="Homeodomain-like"/>
    <property type="match status" value="1"/>
</dbReference>